<dbReference type="SMART" id="SM00347">
    <property type="entry name" value="HTH_MARR"/>
    <property type="match status" value="1"/>
</dbReference>
<feature type="domain" description="HTH marR-type" evidence="4">
    <location>
        <begin position="4"/>
        <end position="140"/>
    </location>
</feature>
<evidence type="ECO:0000256" key="3">
    <source>
        <dbReference type="ARBA" id="ARBA00023163"/>
    </source>
</evidence>
<dbReference type="GO" id="GO:0006950">
    <property type="term" value="P:response to stress"/>
    <property type="evidence" value="ECO:0007669"/>
    <property type="project" value="TreeGrafter"/>
</dbReference>
<reference evidence="5" key="1">
    <citation type="submission" date="2020-10" db="EMBL/GenBank/DDBJ databases">
        <authorList>
            <person name="Gilroy R."/>
        </authorList>
    </citation>
    <scope>NUCLEOTIDE SEQUENCE</scope>
    <source>
        <strain evidence="5">ChiGjej1B1-22543</strain>
    </source>
</reference>
<dbReference type="InterPro" id="IPR000835">
    <property type="entry name" value="HTH_MarR-typ"/>
</dbReference>
<dbReference type="SUPFAM" id="SSF46785">
    <property type="entry name" value="Winged helix' DNA-binding domain"/>
    <property type="match status" value="1"/>
</dbReference>
<dbReference type="GO" id="GO:0003700">
    <property type="term" value="F:DNA-binding transcription factor activity"/>
    <property type="evidence" value="ECO:0007669"/>
    <property type="project" value="InterPro"/>
</dbReference>
<dbReference type="GO" id="GO:0003677">
    <property type="term" value="F:DNA binding"/>
    <property type="evidence" value="ECO:0007669"/>
    <property type="project" value="UniProtKB-KW"/>
</dbReference>
<dbReference type="EMBL" id="DVMV01000038">
    <property type="protein sequence ID" value="HIU45533.1"/>
    <property type="molecule type" value="Genomic_DNA"/>
</dbReference>
<organism evidence="5 6">
    <name type="scientific">Candidatus Alloenteromonas pullicola</name>
    <dbReference type="NCBI Taxonomy" id="2840784"/>
    <lineage>
        <taxon>Bacteria</taxon>
        <taxon>Bacillati</taxon>
        <taxon>Bacillota</taxon>
        <taxon>Bacillota incertae sedis</taxon>
        <taxon>Candidatus Alloenteromonas</taxon>
    </lineage>
</organism>
<comment type="caution">
    <text evidence="5">The sequence shown here is derived from an EMBL/GenBank/DDBJ whole genome shotgun (WGS) entry which is preliminary data.</text>
</comment>
<dbReference type="AlphaFoldDB" id="A0A9D1S3X5"/>
<evidence type="ECO:0000313" key="5">
    <source>
        <dbReference type="EMBL" id="HIU45533.1"/>
    </source>
</evidence>
<dbReference type="InterPro" id="IPR036390">
    <property type="entry name" value="WH_DNA-bd_sf"/>
</dbReference>
<evidence type="ECO:0000256" key="2">
    <source>
        <dbReference type="ARBA" id="ARBA00023125"/>
    </source>
</evidence>
<evidence type="ECO:0000313" key="6">
    <source>
        <dbReference type="Proteomes" id="UP000824070"/>
    </source>
</evidence>
<keyword evidence="1" id="KW-0805">Transcription regulation</keyword>
<dbReference type="Gene3D" id="1.10.10.10">
    <property type="entry name" value="Winged helix-like DNA-binding domain superfamily/Winged helix DNA-binding domain"/>
    <property type="match status" value="1"/>
</dbReference>
<evidence type="ECO:0000259" key="4">
    <source>
        <dbReference type="PROSITE" id="PS50995"/>
    </source>
</evidence>
<dbReference type="Pfam" id="PF01047">
    <property type="entry name" value="MarR"/>
    <property type="match status" value="1"/>
</dbReference>
<dbReference type="PRINTS" id="PR00598">
    <property type="entry name" value="HTHMARR"/>
</dbReference>
<gene>
    <name evidence="5" type="ORF">IAC52_04480</name>
</gene>
<sequence>MDGEYSLRKLVTMLGRSLGRRFKESYAPRLSVNLSQLEAMCFDFISNRNCRSASDLVSEFNINKSTVSESLMSLEDKGLIKTSVCSEDRRKRDIVVTEKGWAFHDEFEEVNKVYEAHIAQILGGEQNKESLYSALKKLSDALDQGI</sequence>
<keyword evidence="2" id="KW-0238">DNA-binding</keyword>
<dbReference type="Proteomes" id="UP000824070">
    <property type="component" value="Unassembled WGS sequence"/>
</dbReference>
<dbReference type="PANTHER" id="PTHR33164:SF43">
    <property type="entry name" value="HTH-TYPE TRANSCRIPTIONAL REPRESSOR YETL"/>
    <property type="match status" value="1"/>
</dbReference>
<protein>
    <submittedName>
        <fullName evidence="5">Winged helix-turn-helix transcriptional regulator</fullName>
    </submittedName>
</protein>
<dbReference type="PROSITE" id="PS01117">
    <property type="entry name" value="HTH_MARR_1"/>
    <property type="match status" value="1"/>
</dbReference>
<dbReference type="InterPro" id="IPR023187">
    <property type="entry name" value="Tscrpt_reg_MarR-type_CS"/>
</dbReference>
<reference evidence="5" key="2">
    <citation type="journal article" date="2021" name="PeerJ">
        <title>Extensive microbial diversity within the chicken gut microbiome revealed by metagenomics and culture.</title>
        <authorList>
            <person name="Gilroy R."/>
            <person name="Ravi A."/>
            <person name="Getino M."/>
            <person name="Pursley I."/>
            <person name="Horton D.L."/>
            <person name="Alikhan N.F."/>
            <person name="Baker D."/>
            <person name="Gharbi K."/>
            <person name="Hall N."/>
            <person name="Watson M."/>
            <person name="Adriaenssens E.M."/>
            <person name="Foster-Nyarko E."/>
            <person name="Jarju S."/>
            <person name="Secka A."/>
            <person name="Antonio M."/>
            <person name="Oren A."/>
            <person name="Chaudhuri R.R."/>
            <person name="La Ragione R."/>
            <person name="Hildebrand F."/>
            <person name="Pallen M.J."/>
        </authorList>
    </citation>
    <scope>NUCLEOTIDE SEQUENCE</scope>
    <source>
        <strain evidence="5">ChiGjej1B1-22543</strain>
    </source>
</reference>
<dbReference type="PANTHER" id="PTHR33164">
    <property type="entry name" value="TRANSCRIPTIONAL REGULATOR, MARR FAMILY"/>
    <property type="match status" value="1"/>
</dbReference>
<accession>A0A9D1S3X5</accession>
<dbReference type="InterPro" id="IPR036388">
    <property type="entry name" value="WH-like_DNA-bd_sf"/>
</dbReference>
<proteinExistence type="predicted"/>
<evidence type="ECO:0000256" key="1">
    <source>
        <dbReference type="ARBA" id="ARBA00023015"/>
    </source>
</evidence>
<dbReference type="PROSITE" id="PS50995">
    <property type="entry name" value="HTH_MARR_2"/>
    <property type="match status" value="1"/>
</dbReference>
<keyword evidence="3" id="KW-0804">Transcription</keyword>
<dbReference type="InterPro" id="IPR039422">
    <property type="entry name" value="MarR/SlyA-like"/>
</dbReference>
<name>A0A9D1S3X5_9FIRM</name>